<reference evidence="12 13" key="1">
    <citation type="submission" date="2018-11" db="EMBL/GenBank/DDBJ databases">
        <authorList>
            <consortium name="Pathogen Informatics"/>
        </authorList>
    </citation>
    <scope>NUCLEOTIDE SEQUENCE [LARGE SCALE GENOMIC DNA]</scope>
    <source>
        <strain evidence="12 13">NCTC10327</strain>
    </source>
</reference>
<keyword evidence="6 10" id="KW-0812">Transmembrane</keyword>
<name>A0A7Z8Y7X4_9ACTO</name>
<feature type="transmembrane region" description="Helical" evidence="10">
    <location>
        <begin position="195"/>
        <end position="217"/>
    </location>
</feature>
<evidence type="ECO:0000256" key="7">
    <source>
        <dbReference type="ARBA" id="ARBA00022970"/>
    </source>
</evidence>
<evidence type="ECO:0000256" key="9">
    <source>
        <dbReference type="ARBA" id="ARBA00023136"/>
    </source>
</evidence>
<feature type="transmembrane region" description="Helical" evidence="10">
    <location>
        <begin position="350"/>
        <end position="370"/>
    </location>
</feature>
<accession>A0A7Z8Y7X4</accession>
<evidence type="ECO:0000259" key="11">
    <source>
        <dbReference type="Pfam" id="PF00324"/>
    </source>
</evidence>
<dbReference type="FunFam" id="1.20.1740.10:FF:000001">
    <property type="entry name" value="Amino acid permease"/>
    <property type="match status" value="1"/>
</dbReference>
<dbReference type="GO" id="GO:0055085">
    <property type="term" value="P:transmembrane transport"/>
    <property type="evidence" value="ECO:0007669"/>
    <property type="project" value="InterPro"/>
</dbReference>
<keyword evidence="7" id="KW-0029">Amino-acid transport</keyword>
<sequence>MGAPSQETGAAPGNSPGMLLPRVVLCRAVSSLGIFFTAQFLHRAVSLRVAPNGTNPTCNPTKSYNGPVTARNETSAHLRRDLQNRHIQMIALGGAIGTGLFYGSHESISLAGPAILLTYLVGGFVIYLVMRALGEMSVEEPVSGAFSHYAYQHWSPRAGFISGWNYWFNYIFVAMAELSVVGLYVEYWFPQVPRWLTAVFCLLVITVINLAGVRIFGEFEFWFALIKVVAIIGMIGLGLVVIFLGVTGPTGEAPSFAHLVDHGGFFPNGLGGAAAAFAVVMFSFGGIELIGITAGEAHNPQRSIPRAINAVIWRILLFYVGSLTIIMAVVPWDQIDGETSPFVQIFDSVGVKFAAHILNFVVLTAALSVYNSGLYSNGRMLYALAEQGNAPRVLLKLSSRGTPYVGVLVSSAITVIAVFVVFLFPDFAFTYLLSIALIAALINWAMVIITEWKFRSKIGPEGVAKLRFPLPGGRVSSVFVLIMLALCAGLMVYLPQYRIAAFIGPLWLLILFIAYEIKIRLPRSAGADHRLH</sequence>
<gene>
    <name evidence="12" type="primary">aroP_1</name>
    <name evidence="12" type="ORF">NCTC10327_00503</name>
</gene>
<dbReference type="EMBL" id="UYIO01000001">
    <property type="protein sequence ID" value="VDG75818.1"/>
    <property type="molecule type" value="Genomic_DNA"/>
</dbReference>
<dbReference type="PROSITE" id="PS00218">
    <property type="entry name" value="AMINO_ACID_PERMEASE_1"/>
    <property type="match status" value="1"/>
</dbReference>
<comment type="similarity">
    <text evidence="2">Belongs to the amino acid-polyamine-organocation (APC) superfamily. Amino acid transporter (AAT) (TC 2.A.3.1) family.</text>
</comment>
<protein>
    <submittedName>
        <fullName evidence="12">Amino acid permease-associated protein</fullName>
    </submittedName>
</protein>
<dbReference type="Gene3D" id="1.20.1740.10">
    <property type="entry name" value="Amino acid/polyamine transporter I"/>
    <property type="match status" value="1"/>
</dbReference>
<feature type="transmembrane region" description="Helical" evidence="10">
    <location>
        <begin position="475"/>
        <end position="493"/>
    </location>
</feature>
<evidence type="ECO:0000313" key="13">
    <source>
        <dbReference type="Proteomes" id="UP000269974"/>
    </source>
</evidence>
<evidence type="ECO:0000313" key="12">
    <source>
        <dbReference type="EMBL" id="VDG75818.1"/>
    </source>
</evidence>
<dbReference type="InterPro" id="IPR004841">
    <property type="entry name" value="AA-permease/SLC12A_dom"/>
</dbReference>
<feature type="domain" description="Amino acid permease/ SLC12A" evidence="11">
    <location>
        <begin position="86"/>
        <end position="523"/>
    </location>
</feature>
<evidence type="ECO:0000256" key="4">
    <source>
        <dbReference type="ARBA" id="ARBA00022475"/>
    </source>
</evidence>
<evidence type="ECO:0000256" key="5">
    <source>
        <dbReference type="ARBA" id="ARBA00022519"/>
    </source>
</evidence>
<feature type="transmembrane region" description="Helical" evidence="10">
    <location>
        <begin position="404"/>
        <end position="425"/>
    </location>
</feature>
<keyword evidence="9 10" id="KW-0472">Membrane</keyword>
<feature type="transmembrane region" description="Helical" evidence="10">
    <location>
        <begin position="431"/>
        <end position="454"/>
    </location>
</feature>
<feature type="transmembrane region" description="Helical" evidence="10">
    <location>
        <begin position="224"/>
        <end position="246"/>
    </location>
</feature>
<comment type="subcellular location">
    <subcellularLocation>
        <location evidence="1">Cell inner membrane</location>
        <topology evidence="1">Multi-pass membrane protein</topology>
    </subcellularLocation>
</comment>
<feature type="transmembrane region" description="Helical" evidence="10">
    <location>
        <begin position="87"/>
        <end position="104"/>
    </location>
</feature>
<keyword evidence="8 10" id="KW-1133">Transmembrane helix</keyword>
<feature type="transmembrane region" description="Helical" evidence="10">
    <location>
        <begin position="110"/>
        <end position="130"/>
    </location>
</feature>
<dbReference type="Proteomes" id="UP000269974">
    <property type="component" value="Unassembled WGS sequence"/>
</dbReference>
<dbReference type="PANTHER" id="PTHR43495:SF4">
    <property type="entry name" value="AROMATIC AMINO ACID TRANSPORT PROTEIN AROP"/>
    <property type="match status" value="1"/>
</dbReference>
<proteinExistence type="inferred from homology"/>
<dbReference type="AlphaFoldDB" id="A0A7Z8Y7X4"/>
<feature type="transmembrane region" description="Helical" evidence="10">
    <location>
        <begin position="266"/>
        <end position="290"/>
    </location>
</feature>
<evidence type="ECO:0000256" key="3">
    <source>
        <dbReference type="ARBA" id="ARBA00022448"/>
    </source>
</evidence>
<dbReference type="GO" id="GO:0006865">
    <property type="term" value="P:amino acid transport"/>
    <property type="evidence" value="ECO:0007669"/>
    <property type="project" value="UniProtKB-KW"/>
</dbReference>
<dbReference type="InterPro" id="IPR004840">
    <property type="entry name" value="Amino_acid_permease_CS"/>
</dbReference>
<evidence type="ECO:0000256" key="1">
    <source>
        <dbReference type="ARBA" id="ARBA00004429"/>
    </source>
</evidence>
<evidence type="ECO:0000256" key="10">
    <source>
        <dbReference type="SAM" id="Phobius"/>
    </source>
</evidence>
<organism evidence="12 13">
    <name type="scientific">Actinobaculum suis</name>
    <dbReference type="NCBI Taxonomy" id="1657"/>
    <lineage>
        <taxon>Bacteria</taxon>
        <taxon>Bacillati</taxon>
        <taxon>Actinomycetota</taxon>
        <taxon>Actinomycetes</taxon>
        <taxon>Actinomycetales</taxon>
        <taxon>Actinomycetaceae</taxon>
        <taxon>Actinobaculum</taxon>
    </lineage>
</organism>
<evidence type="ECO:0000256" key="8">
    <source>
        <dbReference type="ARBA" id="ARBA00022989"/>
    </source>
</evidence>
<feature type="transmembrane region" description="Helical" evidence="10">
    <location>
        <begin position="167"/>
        <end position="189"/>
    </location>
</feature>
<dbReference type="PANTHER" id="PTHR43495">
    <property type="entry name" value="GABA PERMEASE"/>
    <property type="match status" value="1"/>
</dbReference>
<feature type="transmembrane region" description="Helical" evidence="10">
    <location>
        <begin position="499"/>
        <end position="517"/>
    </location>
</feature>
<keyword evidence="4" id="KW-1003">Cell membrane</keyword>
<evidence type="ECO:0000256" key="6">
    <source>
        <dbReference type="ARBA" id="ARBA00022692"/>
    </source>
</evidence>
<keyword evidence="3" id="KW-0813">Transport</keyword>
<feature type="transmembrane region" description="Helical" evidence="10">
    <location>
        <begin position="311"/>
        <end position="330"/>
    </location>
</feature>
<keyword evidence="5" id="KW-0997">Cell inner membrane</keyword>
<evidence type="ECO:0000256" key="2">
    <source>
        <dbReference type="ARBA" id="ARBA00008583"/>
    </source>
</evidence>
<dbReference type="PIRSF" id="PIRSF006060">
    <property type="entry name" value="AA_transporter"/>
    <property type="match status" value="1"/>
</dbReference>
<comment type="caution">
    <text evidence="12">The sequence shown here is derived from an EMBL/GenBank/DDBJ whole genome shotgun (WGS) entry which is preliminary data.</text>
</comment>
<dbReference type="GO" id="GO:0005886">
    <property type="term" value="C:plasma membrane"/>
    <property type="evidence" value="ECO:0007669"/>
    <property type="project" value="UniProtKB-SubCell"/>
</dbReference>
<dbReference type="Pfam" id="PF00324">
    <property type="entry name" value="AA_permease"/>
    <property type="match status" value="1"/>
</dbReference>